<dbReference type="EMBL" id="ML145310">
    <property type="protein sequence ID" value="TBU51537.1"/>
    <property type="molecule type" value="Genomic_DNA"/>
</dbReference>
<organism evidence="2 3">
    <name type="scientific">Dichomitus squalens</name>
    <dbReference type="NCBI Taxonomy" id="114155"/>
    <lineage>
        <taxon>Eukaryota</taxon>
        <taxon>Fungi</taxon>
        <taxon>Dikarya</taxon>
        <taxon>Basidiomycota</taxon>
        <taxon>Agaricomycotina</taxon>
        <taxon>Agaricomycetes</taxon>
        <taxon>Polyporales</taxon>
        <taxon>Polyporaceae</taxon>
        <taxon>Dichomitus</taxon>
    </lineage>
</organism>
<feature type="compositionally biased region" description="Polar residues" evidence="1">
    <location>
        <begin position="33"/>
        <end position="45"/>
    </location>
</feature>
<evidence type="ECO:0000313" key="3">
    <source>
        <dbReference type="Proteomes" id="UP000292082"/>
    </source>
</evidence>
<feature type="compositionally biased region" description="Basic and acidic residues" evidence="1">
    <location>
        <begin position="1"/>
        <end position="22"/>
    </location>
</feature>
<protein>
    <submittedName>
        <fullName evidence="2">Uncharacterized protein</fullName>
    </submittedName>
</protein>
<feature type="region of interest" description="Disordered" evidence="1">
    <location>
        <begin position="266"/>
        <end position="322"/>
    </location>
</feature>
<feature type="compositionally biased region" description="Polar residues" evidence="1">
    <location>
        <begin position="295"/>
        <end position="311"/>
    </location>
</feature>
<gene>
    <name evidence="2" type="ORF">BD310DRAFT_953217</name>
</gene>
<sequence>MRQECERNNEGPHREVEQEHTEGASVGVGAPTATENTSSPVPNAQSSPAISLVTIPFWVHGRLSTLERLSIAKCNWPEWSRCIPSVLRLCGGSPPLKDYVDGWLPYPDATFFPLDHGNWMQKNSLVIALVDDYVEDADLHLIASSSIARDLWTALQNRHIKQGAYVQLMTIQDLFCDDLDPSNTTFDIENQARRTTAEVTHMFQMGPLSEDTFTVVVLLHKMKAKILPLMNHIMNDQSTSSTPLTADPDRTAGVPPPAIALAATSSHQQSRKGHLADHCWVPGGGAEGQRDQYIARQNTTSAGKPDSSSQFLKAGGDIQCLS</sequence>
<accession>A0A4Q9N8G5</accession>
<feature type="region of interest" description="Disordered" evidence="1">
    <location>
        <begin position="1"/>
        <end position="45"/>
    </location>
</feature>
<evidence type="ECO:0000256" key="1">
    <source>
        <dbReference type="SAM" id="MobiDB-lite"/>
    </source>
</evidence>
<name>A0A4Q9N8G5_9APHY</name>
<evidence type="ECO:0000313" key="2">
    <source>
        <dbReference type="EMBL" id="TBU51537.1"/>
    </source>
</evidence>
<dbReference type="AlphaFoldDB" id="A0A4Q9N8G5"/>
<reference evidence="2 3" key="1">
    <citation type="submission" date="2019-01" db="EMBL/GenBank/DDBJ databases">
        <title>Draft genome sequences of three monokaryotic isolates of the white-rot basidiomycete fungus Dichomitus squalens.</title>
        <authorList>
            <consortium name="DOE Joint Genome Institute"/>
            <person name="Lopez S.C."/>
            <person name="Andreopoulos B."/>
            <person name="Pangilinan J."/>
            <person name="Lipzen A."/>
            <person name="Riley R."/>
            <person name="Ahrendt S."/>
            <person name="Ng V."/>
            <person name="Barry K."/>
            <person name="Daum C."/>
            <person name="Grigoriev I.V."/>
            <person name="Hilden K.S."/>
            <person name="Makela M.R."/>
            <person name="de Vries R.P."/>
        </authorList>
    </citation>
    <scope>NUCLEOTIDE SEQUENCE [LARGE SCALE GENOMIC DNA]</scope>
    <source>
        <strain evidence="2 3">CBS 464.89</strain>
    </source>
</reference>
<dbReference type="Proteomes" id="UP000292082">
    <property type="component" value="Unassembled WGS sequence"/>
</dbReference>
<keyword evidence="3" id="KW-1185">Reference proteome</keyword>
<proteinExistence type="predicted"/>